<evidence type="ECO:0000313" key="7">
    <source>
        <dbReference type="Proteomes" id="UP000620366"/>
    </source>
</evidence>
<dbReference type="AlphaFoldDB" id="A0A926HUG3"/>
<dbReference type="Pfam" id="PF00202">
    <property type="entry name" value="Aminotran_3"/>
    <property type="match status" value="1"/>
</dbReference>
<feature type="binding site" evidence="5">
    <location>
        <begin position="224"/>
        <end position="227"/>
    </location>
    <ligand>
        <name>pyridoxal 5'-phosphate</name>
        <dbReference type="ChEBI" id="CHEBI:597326"/>
    </ligand>
</feature>
<keyword evidence="1 5" id="KW-0032">Aminotransferase</keyword>
<feature type="binding site" evidence="5">
    <location>
        <position position="281"/>
    </location>
    <ligand>
        <name>N(2)-acetyl-L-ornithine</name>
        <dbReference type="ChEBI" id="CHEBI:57805"/>
    </ligand>
</feature>
<keyword evidence="7" id="KW-1185">Reference proteome</keyword>
<keyword evidence="5" id="KW-0963">Cytoplasm</keyword>
<keyword evidence="3 5" id="KW-0808">Transferase</keyword>
<accession>A0A926HUG3</accession>
<protein>
    <recommendedName>
        <fullName evidence="5">Acetylornithine aminotransferase</fullName>
        <shortName evidence="5">ACOAT</shortName>
        <ecNumber evidence="5">2.6.1.11</ecNumber>
    </recommendedName>
</protein>
<dbReference type="EC" id="2.6.1.11" evidence="5"/>
<dbReference type="InterPro" id="IPR005814">
    <property type="entry name" value="Aminotrans_3"/>
</dbReference>
<dbReference type="Gene3D" id="3.40.640.10">
    <property type="entry name" value="Type I PLP-dependent aspartate aminotransferase-like (Major domain)"/>
    <property type="match status" value="1"/>
</dbReference>
<dbReference type="PROSITE" id="PS00600">
    <property type="entry name" value="AA_TRANSFER_CLASS_3"/>
    <property type="match status" value="1"/>
</dbReference>
<dbReference type="GO" id="GO:0006526">
    <property type="term" value="P:L-arginine biosynthetic process"/>
    <property type="evidence" value="ECO:0007669"/>
    <property type="project" value="UniProtKB-UniRule"/>
</dbReference>
<dbReference type="PANTHER" id="PTHR11986:SF79">
    <property type="entry name" value="ACETYLORNITHINE AMINOTRANSFERASE, MITOCHONDRIAL"/>
    <property type="match status" value="1"/>
</dbReference>
<feature type="binding site" evidence="5">
    <location>
        <position position="282"/>
    </location>
    <ligand>
        <name>pyridoxal 5'-phosphate</name>
        <dbReference type="ChEBI" id="CHEBI:597326"/>
    </ligand>
</feature>
<sequence>MTLEQLAEQESQYVAHTYGRFPVAFESGKGCILTDTTGRRYIDLGAGIAVSALGYGDTKWARAVAKQAAKLAHTSNYYYTEPMISLAQKLCEATGYRKVFFANSGAEANEGAIKAARKYSFDKYHRRDRGGIITLKNSFHGRTVATLTATGQEVFHQSFFPFAEGFAYAPAGDIEALRALVDESTCAVMMEPVQGEGGVYPLDHDYVRAVFELAAERDLLVIFDEVQTGVGRTGTFLASEQYGVKPDITTLAKALGGGLPIGAVLFSEKTEAVLGKGDHGSTFGGNPVACAGANVVLDRVAKKSFLNRVKKKGERMMAAIRAFESPHVKDVRGMGLMIGVELDGMDAKDTALKLLGKGLLALTAGGNTLRLLPPLVIDDKTIDESLGILKEVLSLWGD</sequence>
<comment type="subunit">
    <text evidence="5">Homodimer.</text>
</comment>
<comment type="miscellaneous">
    <text evidence="5">May also have succinyldiaminopimelate aminotransferase activity, thus carrying out the corresponding step in lysine biosynthesis.</text>
</comment>
<feature type="binding site" evidence="5">
    <location>
        <position position="142"/>
    </location>
    <ligand>
        <name>N(2)-acetyl-L-ornithine</name>
        <dbReference type="ChEBI" id="CHEBI:57805"/>
    </ligand>
</feature>
<dbReference type="SUPFAM" id="SSF53383">
    <property type="entry name" value="PLP-dependent transferases"/>
    <property type="match status" value="1"/>
</dbReference>
<dbReference type="InterPro" id="IPR015422">
    <property type="entry name" value="PyrdxlP-dep_Trfase_small"/>
</dbReference>
<keyword evidence="5" id="KW-0055">Arginine biosynthesis</keyword>
<dbReference type="InterPro" id="IPR004636">
    <property type="entry name" value="AcOrn/SuccOrn_fam"/>
</dbReference>
<organism evidence="6 7">
    <name type="scientific">Feifania hominis</name>
    <dbReference type="NCBI Taxonomy" id="2763660"/>
    <lineage>
        <taxon>Bacteria</taxon>
        <taxon>Bacillati</taxon>
        <taxon>Bacillota</taxon>
        <taxon>Clostridia</taxon>
        <taxon>Eubacteriales</taxon>
        <taxon>Feifaniaceae</taxon>
        <taxon>Feifania</taxon>
    </lineage>
</organism>
<keyword evidence="4 5" id="KW-0663">Pyridoxal phosphate</keyword>
<dbReference type="NCBIfam" id="NF002325">
    <property type="entry name" value="PRK01278.1"/>
    <property type="match status" value="1"/>
</dbReference>
<dbReference type="PANTHER" id="PTHR11986">
    <property type="entry name" value="AMINOTRANSFERASE CLASS III"/>
    <property type="match status" value="1"/>
</dbReference>
<dbReference type="GO" id="GO:0030170">
    <property type="term" value="F:pyridoxal phosphate binding"/>
    <property type="evidence" value="ECO:0007669"/>
    <property type="project" value="InterPro"/>
</dbReference>
<feature type="binding site" evidence="5">
    <location>
        <position position="139"/>
    </location>
    <ligand>
        <name>pyridoxal 5'-phosphate</name>
        <dbReference type="ChEBI" id="CHEBI:597326"/>
    </ligand>
</feature>
<evidence type="ECO:0000256" key="2">
    <source>
        <dbReference type="ARBA" id="ARBA00022605"/>
    </source>
</evidence>
<comment type="catalytic activity">
    <reaction evidence="5">
        <text>N(2)-acetyl-L-ornithine + 2-oxoglutarate = N-acetyl-L-glutamate 5-semialdehyde + L-glutamate</text>
        <dbReference type="Rhea" id="RHEA:18049"/>
        <dbReference type="ChEBI" id="CHEBI:16810"/>
        <dbReference type="ChEBI" id="CHEBI:29123"/>
        <dbReference type="ChEBI" id="CHEBI:29985"/>
        <dbReference type="ChEBI" id="CHEBI:57805"/>
        <dbReference type="EC" id="2.6.1.11"/>
    </reaction>
</comment>
<evidence type="ECO:0000313" key="6">
    <source>
        <dbReference type="EMBL" id="MBC8536884.1"/>
    </source>
</evidence>
<comment type="subcellular location">
    <subcellularLocation>
        <location evidence="5">Cytoplasm</location>
    </subcellularLocation>
</comment>
<reference evidence="6" key="1">
    <citation type="submission" date="2020-08" db="EMBL/GenBank/DDBJ databases">
        <title>Genome public.</title>
        <authorList>
            <person name="Liu C."/>
            <person name="Sun Q."/>
        </authorList>
    </citation>
    <scope>NUCLEOTIDE SEQUENCE</scope>
    <source>
        <strain evidence="6">BX7</strain>
    </source>
</reference>
<dbReference type="InterPro" id="IPR049704">
    <property type="entry name" value="Aminotrans_3_PPA_site"/>
</dbReference>
<comment type="pathway">
    <text evidence="5">Amino-acid biosynthesis; L-arginine biosynthesis; N(2)-acetyl-L-ornithine from L-glutamate: step 4/4.</text>
</comment>
<dbReference type="InterPro" id="IPR015424">
    <property type="entry name" value="PyrdxlP-dep_Trfase"/>
</dbReference>
<dbReference type="RefSeq" id="WP_249300904.1">
    <property type="nucleotide sequence ID" value="NZ_JACRSP010000004.1"/>
</dbReference>
<dbReference type="PIRSF" id="PIRSF000521">
    <property type="entry name" value="Transaminase_4ab_Lys_Orn"/>
    <property type="match status" value="1"/>
</dbReference>
<dbReference type="InterPro" id="IPR050103">
    <property type="entry name" value="Class-III_PLP-dep_AT"/>
</dbReference>
<name>A0A926HUG3_9FIRM</name>
<evidence type="ECO:0000256" key="5">
    <source>
        <dbReference type="HAMAP-Rule" id="MF_01107"/>
    </source>
</evidence>
<dbReference type="GO" id="GO:0003992">
    <property type="term" value="F:N2-acetyl-L-ornithine:2-oxoglutarate 5-aminotransferase activity"/>
    <property type="evidence" value="ECO:0007669"/>
    <property type="project" value="UniProtKB-UniRule"/>
</dbReference>
<dbReference type="FunFam" id="3.40.640.10:FF:000004">
    <property type="entry name" value="Acetylornithine aminotransferase"/>
    <property type="match status" value="1"/>
</dbReference>
<dbReference type="HAMAP" id="MF_01107">
    <property type="entry name" value="ArgD_aminotrans_3"/>
    <property type="match status" value="1"/>
</dbReference>
<gene>
    <name evidence="5" type="primary">argD</name>
    <name evidence="6" type="ORF">H8695_09310</name>
</gene>
<dbReference type="GO" id="GO:0042802">
    <property type="term" value="F:identical protein binding"/>
    <property type="evidence" value="ECO:0007669"/>
    <property type="project" value="TreeGrafter"/>
</dbReference>
<proteinExistence type="inferred from homology"/>
<evidence type="ECO:0000256" key="4">
    <source>
        <dbReference type="ARBA" id="ARBA00022898"/>
    </source>
</evidence>
<dbReference type="Gene3D" id="3.90.1150.10">
    <property type="entry name" value="Aspartate Aminotransferase, domain 1"/>
    <property type="match status" value="1"/>
</dbReference>
<dbReference type="GO" id="GO:0005737">
    <property type="term" value="C:cytoplasm"/>
    <property type="evidence" value="ECO:0007669"/>
    <property type="project" value="UniProtKB-SubCell"/>
</dbReference>
<comment type="caution">
    <text evidence="6">The sequence shown here is derived from an EMBL/GenBank/DDBJ whole genome shotgun (WGS) entry which is preliminary data.</text>
</comment>
<dbReference type="NCBIfam" id="TIGR00707">
    <property type="entry name" value="argD"/>
    <property type="match status" value="1"/>
</dbReference>
<dbReference type="EMBL" id="JACRSP010000004">
    <property type="protein sequence ID" value="MBC8536884.1"/>
    <property type="molecule type" value="Genomic_DNA"/>
</dbReference>
<evidence type="ECO:0000256" key="3">
    <source>
        <dbReference type="ARBA" id="ARBA00022679"/>
    </source>
</evidence>
<comment type="cofactor">
    <cofactor evidence="5">
        <name>pyridoxal 5'-phosphate</name>
        <dbReference type="ChEBI" id="CHEBI:597326"/>
    </cofactor>
    <text evidence="5">Binds 1 pyridoxal phosphate per subunit.</text>
</comment>
<comment type="similarity">
    <text evidence="5">Belongs to the class-III pyridoxal-phosphate-dependent aminotransferase family. ArgD subfamily.</text>
</comment>
<dbReference type="CDD" id="cd00610">
    <property type="entry name" value="OAT_like"/>
    <property type="match status" value="1"/>
</dbReference>
<evidence type="ECO:0000256" key="1">
    <source>
        <dbReference type="ARBA" id="ARBA00022576"/>
    </source>
</evidence>
<feature type="binding site" evidence="5">
    <location>
        <begin position="105"/>
        <end position="106"/>
    </location>
    <ligand>
        <name>pyridoxal 5'-phosphate</name>
        <dbReference type="ChEBI" id="CHEBI:597326"/>
    </ligand>
</feature>
<dbReference type="InterPro" id="IPR015421">
    <property type="entry name" value="PyrdxlP-dep_Trfase_major"/>
</dbReference>
<dbReference type="Proteomes" id="UP000620366">
    <property type="component" value="Unassembled WGS sequence"/>
</dbReference>
<feature type="modified residue" description="N6-(pyridoxal phosphate)lysine" evidence="5">
    <location>
        <position position="253"/>
    </location>
</feature>
<keyword evidence="2 5" id="KW-0028">Amino-acid biosynthesis</keyword>